<feature type="compositionally biased region" description="Low complexity" evidence="1">
    <location>
        <begin position="150"/>
        <end position="180"/>
    </location>
</feature>
<protein>
    <recommendedName>
        <fullName evidence="5">UBA domain-containing protein Ucp14</fullName>
    </recommendedName>
</protein>
<dbReference type="AlphaFoldDB" id="A0A2J5HVP9"/>
<organism evidence="3 4">
    <name type="scientific">Aspergillus taichungensis</name>
    <dbReference type="NCBI Taxonomy" id="482145"/>
    <lineage>
        <taxon>Eukaryota</taxon>
        <taxon>Fungi</taxon>
        <taxon>Dikarya</taxon>
        <taxon>Ascomycota</taxon>
        <taxon>Pezizomycotina</taxon>
        <taxon>Eurotiomycetes</taxon>
        <taxon>Eurotiomycetidae</taxon>
        <taxon>Eurotiales</taxon>
        <taxon>Aspergillaceae</taxon>
        <taxon>Aspergillus</taxon>
        <taxon>Aspergillus subgen. Circumdati</taxon>
    </lineage>
</organism>
<proteinExistence type="predicted"/>
<sequence>MQTPNLTHTPLTRTLLIYTIASSALLSILDAKHLASIHIAPHIWLYAQFWRALVWQVAGFANSTEALFAALLVYHLRVVERAWGGRKVATFILSTLPYTTLLPPLLLTTILRPLTLHKLNYLPSGPTATIFALLVQYYVEVPHTVSYRISLSSSSPTSPPTSTSTPSTNTQSTTANPTSNQHQQQESNKETTLLLTDKSPVYLVASQLALSQFPAMFLPALIGWGVGLAWRAEVLPFLGGGGGRRGAAWRVPGWVVGERDVGSRFGSSSGFARSAGEGGGASGYEGLRRRLEGEASAVASASASSAGASGSGSGEGRQRRRD</sequence>
<keyword evidence="2" id="KW-1133">Transmembrane helix</keyword>
<gene>
    <name evidence="3" type="ORF">BDW42DRAFT_98262</name>
</gene>
<feature type="transmembrane region" description="Helical" evidence="2">
    <location>
        <begin position="88"/>
        <end position="107"/>
    </location>
</feature>
<feature type="region of interest" description="Disordered" evidence="1">
    <location>
        <begin position="266"/>
        <end position="322"/>
    </location>
</feature>
<accession>A0A2J5HVP9</accession>
<keyword evidence="4" id="KW-1185">Reference proteome</keyword>
<evidence type="ECO:0000256" key="2">
    <source>
        <dbReference type="SAM" id="Phobius"/>
    </source>
</evidence>
<feature type="compositionally biased region" description="Low complexity" evidence="1">
    <location>
        <begin position="266"/>
        <end position="275"/>
    </location>
</feature>
<keyword evidence="2" id="KW-0812">Transmembrane</keyword>
<feature type="compositionally biased region" description="Low complexity" evidence="1">
    <location>
        <begin position="294"/>
        <end position="308"/>
    </location>
</feature>
<dbReference type="Proteomes" id="UP000235023">
    <property type="component" value="Unassembled WGS sequence"/>
</dbReference>
<keyword evidence="2" id="KW-0472">Membrane</keyword>
<reference evidence="4" key="1">
    <citation type="submission" date="2017-12" db="EMBL/GenBank/DDBJ databases">
        <authorList>
            <consortium name="DOE Joint Genome Institute"/>
            <person name="Mondo S.J."/>
            <person name="Kjaerbolling I."/>
            <person name="Vesth T.C."/>
            <person name="Frisvad J.C."/>
            <person name="Nybo J.L."/>
            <person name="Theobald S."/>
            <person name="Kuo A."/>
            <person name="Bowyer P."/>
            <person name="Matsuda Y."/>
            <person name="Lyhne E.K."/>
            <person name="Kogle M.E."/>
            <person name="Clum A."/>
            <person name="Lipzen A."/>
            <person name="Salamov A."/>
            <person name="Ngan C.Y."/>
            <person name="Daum C."/>
            <person name="Chiniquy J."/>
            <person name="Barry K."/>
            <person name="LaButti K."/>
            <person name="Haridas S."/>
            <person name="Simmons B.A."/>
            <person name="Magnuson J.K."/>
            <person name="Mortensen U.H."/>
            <person name="Larsen T.O."/>
            <person name="Grigoriev I.V."/>
            <person name="Baker S.E."/>
            <person name="Andersen M.R."/>
            <person name="Nordberg H.P."/>
            <person name="Cantor M.N."/>
            <person name="Hua S.X."/>
        </authorList>
    </citation>
    <scope>NUCLEOTIDE SEQUENCE [LARGE SCALE GENOMIC DNA]</scope>
    <source>
        <strain evidence="4">IBT 19404</strain>
    </source>
</reference>
<feature type="region of interest" description="Disordered" evidence="1">
    <location>
        <begin position="150"/>
        <end position="189"/>
    </location>
</feature>
<evidence type="ECO:0000256" key="1">
    <source>
        <dbReference type="SAM" id="MobiDB-lite"/>
    </source>
</evidence>
<evidence type="ECO:0000313" key="4">
    <source>
        <dbReference type="Proteomes" id="UP000235023"/>
    </source>
</evidence>
<name>A0A2J5HVP9_9EURO</name>
<feature type="transmembrane region" description="Helical" evidence="2">
    <location>
        <begin position="52"/>
        <end position="76"/>
    </location>
</feature>
<dbReference type="EMBL" id="KZ559537">
    <property type="protein sequence ID" value="PLN81443.1"/>
    <property type="molecule type" value="Genomic_DNA"/>
</dbReference>
<evidence type="ECO:0000313" key="3">
    <source>
        <dbReference type="EMBL" id="PLN81443.1"/>
    </source>
</evidence>
<evidence type="ECO:0008006" key="5">
    <source>
        <dbReference type="Google" id="ProtNLM"/>
    </source>
</evidence>
<dbReference type="OrthoDB" id="272778at2759"/>